<dbReference type="EMBL" id="LKAM01000001">
    <property type="protein sequence ID" value="KUM50737.1"/>
    <property type="molecule type" value="Genomic_DNA"/>
</dbReference>
<evidence type="ECO:0000313" key="2">
    <source>
        <dbReference type="EMBL" id="KUM49961.1"/>
    </source>
</evidence>
<dbReference type="EMBL" id="LKAM01000002">
    <property type="protein sequence ID" value="KUM49961.1"/>
    <property type="molecule type" value="Genomic_DNA"/>
</dbReference>
<accession>A0A117NJ14</accession>
<evidence type="ECO:0000256" key="1">
    <source>
        <dbReference type="SAM" id="Phobius"/>
    </source>
</evidence>
<evidence type="ECO:0000313" key="3">
    <source>
        <dbReference type="EMBL" id="KUM50737.1"/>
    </source>
</evidence>
<keyword evidence="1" id="KW-1133">Transmembrane helix</keyword>
<reference evidence="3" key="1">
    <citation type="journal article" date="2015" name="Genome Biol. Evol.">
        <title>Organellar Genomes of White Spruce (Picea glauca): Assembly and Annotation.</title>
        <authorList>
            <person name="Jackman S.D."/>
            <person name="Warren R.L."/>
            <person name="Gibb E.A."/>
            <person name="Vandervalk B.P."/>
            <person name="Mohamadi H."/>
            <person name="Chu J."/>
            <person name="Raymond A."/>
            <person name="Pleasance S."/>
            <person name="Coope R."/>
            <person name="Wildung M.R."/>
            <person name="Ritland C.E."/>
            <person name="Bousquet J."/>
            <person name="Jones S.J."/>
            <person name="Bohlmann J."/>
            <person name="Birol I."/>
        </authorList>
    </citation>
    <scope>NUCLEOTIDE SEQUENCE [LARGE SCALE GENOMIC DNA]</scope>
    <source>
        <tissue evidence="3">Flushing bud</tissue>
    </source>
</reference>
<name>A0A117NJ14_PICGL</name>
<keyword evidence="1" id="KW-0472">Membrane</keyword>
<feature type="transmembrane region" description="Helical" evidence="1">
    <location>
        <begin position="12"/>
        <end position="37"/>
    </location>
</feature>
<sequence length="123" mass="13699">MGDVTGPDSVRYILTHCFFPVSTHLGVVFSPAFYYLFHSPMGSLFTYLLVPVSTLISNCFQPVELLFPPLGQLFYHSPLGSCFIPNPHYYKVHLIEAARDAFKVAEKDKIGSLVSSLTLLGKK</sequence>
<dbReference type="AlphaFoldDB" id="A0A117NJ14"/>
<comment type="caution">
    <text evidence="3">The sequence shown here is derived from an EMBL/GenBank/DDBJ whole genome shotgun (WGS) entry which is preliminary data.</text>
</comment>
<organism evidence="3">
    <name type="scientific">Picea glauca</name>
    <name type="common">White spruce</name>
    <name type="synonym">Pinus glauca</name>
    <dbReference type="NCBI Taxonomy" id="3330"/>
    <lineage>
        <taxon>Eukaryota</taxon>
        <taxon>Viridiplantae</taxon>
        <taxon>Streptophyta</taxon>
        <taxon>Embryophyta</taxon>
        <taxon>Tracheophyta</taxon>
        <taxon>Spermatophyta</taxon>
        <taxon>Pinopsida</taxon>
        <taxon>Pinidae</taxon>
        <taxon>Conifers I</taxon>
        <taxon>Pinales</taxon>
        <taxon>Pinaceae</taxon>
        <taxon>Picea</taxon>
    </lineage>
</organism>
<proteinExistence type="predicted"/>
<geneLocation type="mitochondrion" evidence="3"/>
<protein>
    <submittedName>
        <fullName evidence="3">Uncharacterized protein</fullName>
    </submittedName>
</protein>
<keyword evidence="1" id="KW-0812">Transmembrane</keyword>
<keyword evidence="3" id="KW-0496">Mitochondrion</keyword>
<gene>
    <name evidence="2" type="ORF">ABT39_MTgene3189</name>
    <name evidence="3" type="ORF">ABT39_MTgene581</name>
</gene>